<gene>
    <name evidence="7" type="ORF">B0A50_08791</name>
</gene>
<dbReference type="PANTHER" id="PTHR23501:SF59">
    <property type="entry name" value="MAJOR FACILITATOR SUPERFAMILY (MFS) PROFILE DOMAIN-CONTAINING PROTEIN-RELATED"/>
    <property type="match status" value="1"/>
</dbReference>
<dbReference type="EMBL" id="NAJL01000107">
    <property type="protein sequence ID" value="TKA21709.1"/>
    <property type="molecule type" value="Genomic_DNA"/>
</dbReference>
<dbReference type="PANTHER" id="PTHR23501">
    <property type="entry name" value="MAJOR FACILITATOR SUPERFAMILY"/>
    <property type="match status" value="1"/>
</dbReference>
<accession>A0A4V5N4J3</accession>
<feature type="domain" description="Major facilitator superfamily (MFS) profile" evidence="6">
    <location>
        <begin position="213"/>
        <end position="702"/>
    </location>
</feature>
<evidence type="ECO:0000256" key="4">
    <source>
        <dbReference type="ARBA" id="ARBA00023136"/>
    </source>
</evidence>
<dbReference type="SUPFAM" id="SSF103473">
    <property type="entry name" value="MFS general substrate transporter"/>
    <property type="match status" value="1"/>
</dbReference>
<feature type="transmembrane region" description="Helical" evidence="5">
    <location>
        <begin position="564"/>
        <end position="585"/>
    </location>
</feature>
<evidence type="ECO:0000256" key="1">
    <source>
        <dbReference type="ARBA" id="ARBA00004141"/>
    </source>
</evidence>
<proteinExistence type="predicted"/>
<sequence length="733" mass="79449">MTWLAVSPHRPYFWWRVATAVVRHDDTTTEIVAPLLSLGSSLDKAHDGKGTQQLLETHILFQPHDIEQDTLAMADDAPQDIEPTVSMMNDRAPHLYWNFQPPPSIAGLDARGNMPIRRTEHGRRSGFGMERFSVINPSAHFSLFTLSPADRLALSEAPTPTGRPDFDRPQSAFDDTAVPSYYGKAQSTVSTQQSGEKDGPAIVFKPDARFYLAFSALASLSLVVALDGTSISVALPVIAKELNGSAMDAFWAGTSFLLTSTVFQPIYAAYSHIFGRKEVTLVAVLFFLAGTIVAGTAQDMPMMLVGRSIQGIGGGGIIALSNVILTDLVPLRYRGNWVGILGAMWAVGSVTGPIIGGSLSHPGVWQWIFWLNVPFIATSFILVALFIRLKSVPIPFLTKLRRADWIGSAVFAASLTAILIPLTWGGVMYPWTSWRTIAPIGFGLAGLIILGYHERFVAIEPVIRTVVFRNRTTNIAYLTTAMHGMTLWCLLYYQPLYFEGVRGFSPVIAGVALFPATFTVAPMAIISGIVISKFGRYRFMVWGGWAVTTLGCAFLCAVDTSTQLVQVLLTDLVAGIGLGSLFPALQFQLQAASDGKHMATGVAMFAFFRGLGQTLGISIGGTIFQNELASKLSAQPLFADRAQELAKDATSLVQWMKNAPPGEPLSVMRTAYTDSLRTVYIAIAAVSLVATILSAFIQHYDLDKPLETEQYLVGGDANKDCEMSDAPRSSGGL</sequence>
<dbReference type="PRINTS" id="PR01036">
    <property type="entry name" value="TCRTETB"/>
</dbReference>
<keyword evidence="4 5" id="KW-0472">Membrane</keyword>
<evidence type="ECO:0000259" key="6">
    <source>
        <dbReference type="PROSITE" id="PS50850"/>
    </source>
</evidence>
<feature type="transmembrane region" description="Helical" evidence="5">
    <location>
        <begin position="304"/>
        <end position="325"/>
    </location>
</feature>
<dbReference type="InterPro" id="IPR020846">
    <property type="entry name" value="MFS_dom"/>
</dbReference>
<dbReference type="Pfam" id="PF07690">
    <property type="entry name" value="MFS_1"/>
    <property type="match status" value="1"/>
</dbReference>
<evidence type="ECO:0000256" key="5">
    <source>
        <dbReference type="SAM" id="Phobius"/>
    </source>
</evidence>
<dbReference type="OrthoDB" id="2351791at2759"/>
<protein>
    <recommendedName>
        <fullName evidence="6">Major facilitator superfamily (MFS) profile domain-containing protein</fullName>
    </recommendedName>
</protein>
<feature type="transmembrane region" description="Helical" evidence="5">
    <location>
        <begin position="678"/>
        <end position="697"/>
    </location>
</feature>
<keyword evidence="8" id="KW-1185">Reference proteome</keyword>
<reference evidence="7 8" key="1">
    <citation type="submission" date="2017-03" db="EMBL/GenBank/DDBJ databases">
        <title>Genomes of endolithic fungi from Antarctica.</title>
        <authorList>
            <person name="Coleine C."/>
            <person name="Masonjones S."/>
            <person name="Stajich J.E."/>
        </authorList>
    </citation>
    <scope>NUCLEOTIDE SEQUENCE [LARGE SCALE GENOMIC DNA]</scope>
    <source>
        <strain evidence="7 8">CCFEE 6315</strain>
    </source>
</reference>
<evidence type="ECO:0000256" key="3">
    <source>
        <dbReference type="ARBA" id="ARBA00022989"/>
    </source>
</evidence>
<dbReference type="InterPro" id="IPR011701">
    <property type="entry name" value="MFS"/>
</dbReference>
<dbReference type="AlphaFoldDB" id="A0A4V5N4J3"/>
<dbReference type="Gene3D" id="1.20.1720.10">
    <property type="entry name" value="Multidrug resistance protein D"/>
    <property type="match status" value="1"/>
</dbReference>
<organism evidence="7 8">
    <name type="scientific">Salinomyces thailandicus</name>
    <dbReference type="NCBI Taxonomy" id="706561"/>
    <lineage>
        <taxon>Eukaryota</taxon>
        <taxon>Fungi</taxon>
        <taxon>Dikarya</taxon>
        <taxon>Ascomycota</taxon>
        <taxon>Pezizomycotina</taxon>
        <taxon>Dothideomycetes</taxon>
        <taxon>Dothideomycetidae</taxon>
        <taxon>Mycosphaerellales</taxon>
        <taxon>Teratosphaeriaceae</taxon>
        <taxon>Salinomyces</taxon>
    </lineage>
</organism>
<feature type="transmembrane region" description="Helical" evidence="5">
    <location>
        <begin position="507"/>
        <end position="532"/>
    </location>
</feature>
<feature type="transmembrane region" description="Helical" evidence="5">
    <location>
        <begin position="279"/>
        <end position="298"/>
    </location>
</feature>
<keyword evidence="3 5" id="KW-1133">Transmembrane helix</keyword>
<dbReference type="GO" id="GO:0022857">
    <property type="term" value="F:transmembrane transporter activity"/>
    <property type="evidence" value="ECO:0007669"/>
    <property type="project" value="InterPro"/>
</dbReference>
<comment type="subcellular location">
    <subcellularLocation>
        <location evidence="1">Membrane</location>
        <topology evidence="1">Multi-pass membrane protein</topology>
    </subcellularLocation>
</comment>
<feature type="transmembrane region" description="Helical" evidence="5">
    <location>
        <begin position="367"/>
        <end position="387"/>
    </location>
</feature>
<evidence type="ECO:0000313" key="7">
    <source>
        <dbReference type="EMBL" id="TKA21709.1"/>
    </source>
</evidence>
<feature type="transmembrane region" description="Helical" evidence="5">
    <location>
        <begin position="433"/>
        <end position="453"/>
    </location>
</feature>
<feature type="transmembrane region" description="Helical" evidence="5">
    <location>
        <begin position="408"/>
        <end position="427"/>
    </location>
</feature>
<dbReference type="GO" id="GO:0005886">
    <property type="term" value="C:plasma membrane"/>
    <property type="evidence" value="ECO:0007669"/>
    <property type="project" value="TreeGrafter"/>
</dbReference>
<dbReference type="Gene3D" id="1.20.1250.20">
    <property type="entry name" value="MFS general substrate transporter like domains"/>
    <property type="match status" value="1"/>
</dbReference>
<feature type="transmembrane region" description="Helical" evidence="5">
    <location>
        <begin position="210"/>
        <end position="238"/>
    </location>
</feature>
<keyword evidence="2 5" id="KW-0812">Transmembrane</keyword>
<name>A0A4V5N4J3_9PEZI</name>
<dbReference type="Proteomes" id="UP000308549">
    <property type="component" value="Unassembled WGS sequence"/>
</dbReference>
<evidence type="ECO:0000313" key="8">
    <source>
        <dbReference type="Proteomes" id="UP000308549"/>
    </source>
</evidence>
<feature type="transmembrane region" description="Helical" evidence="5">
    <location>
        <begin position="474"/>
        <end position="495"/>
    </location>
</feature>
<feature type="transmembrane region" description="Helical" evidence="5">
    <location>
        <begin position="539"/>
        <end position="558"/>
    </location>
</feature>
<evidence type="ECO:0000256" key="2">
    <source>
        <dbReference type="ARBA" id="ARBA00022692"/>
    </source>
</evidence>
<comment type="caution">
    <text evidence="7">The sequence shown here is derived from an EMBL/GenBank/DDBJ whole genome shotgun (WGS) entry which is preliminary data.</text>
</comment>
<feature type="transmembrane region" description="Helical" evidence="5">
    <location>
        <begin position="337"/>
        <end position="355"/>
    </location>
</feature>
<feature type="transmembrane region" description="Helical" evidence="5">
    <location>
        <begin position="250"/>
        <end position="270"/>
    </location>
</feature>
<dbReference type="InterPro" id="IPR036259">
    <property type="entry name" value="MFS_trans_sf"/>
</dbReference>
<dbReference type="PROSITE" id="PS50850">
    <property type="entry name" value="MFS"/>
    <property type="match status" value="1"/>
</dbReference>